<reference evidence="8 9" key="1">
    <citation type="submission" date="2012-06" db="EMBL/GenBank/DDBJ databases">
        <title>Finished chromosome of genome of Oscillatoria acuminata PCC 6304.</title>
        <authorList>
            <consortium name="US DOE Joint Genome Institute"/>
            <person name="Gugger M."/>
            <person name="Coursin T."/>
            <person name="Rippka R."/>
            <person name="Tandeau De Marsac N."/>
            <person name="Huntemann M."/>
            <person name="Wei C.-L."/>
            <person name="Han J."/>
            <person name="Detter J.C."/>
            <person name="Han C."/>
            <person name="Tapia R."/>
            <person name="Davenport K."/>
            <person name="Daligault H."/>
            <person name="Erkkila T."/>
            <person name="Gu W."/>
            <person name="Munk A.C.C."/>
            <person name="Teshima H."/>
            <person name="Xu Y."/>
            <person name="Chain P."/>
            <person name="Chen A."/>
            <person name="Krypides N."/>
            <person name="Mavromatis K."/>
            <person name="Markowitz V."/>
            <person name="Szeto E."/>
            <person name="Ivanova N."/>
            <person name="Mikhailova N."/>
            <person name="Ovchinnikova G."/>
            <person name="Pagani I."/>
            <person name="Pati A."/>
            <person name="Goodwin L."/>
            <person name="Peters L."/>
            <person name="Pitluck S."/>
            <person name="Woyke T."/>
            <person name="Kerfeld C."/>
        </authorList>
    </citation>
    <scope>NUCLEOTIDE SEQUENCE [LARGE SCALE GENOMIC DNA]</scope>
    <source>
        <strain evidence="8 9">PCC 6304</strain>
    </source>
</reference>
<dbReference type="Gene3D" id="3.90.1150.170">
    <property type="match status" value="1"/>
</dbReference>
<dbReference type="PANTHER" id="PTHR45677:SF8">
    <property type="entry name" value="CYSTEINE SULFINIC ACID DECARBOXYLASE"/>
    <property type="match status" value="1"/>
</dbReference>
<dbReference type="InterPro" id="IPR015421">
    <property type="entry name" value="PyrdxlP-dep_Trfase_major"/>
</dbReference>
<proteinExistence type="inferred from homology"/>
<sequence length="543" mass="60023">MLQIHPVNSSIETWNPSIEGTILSLFDPSPQAENWEKNVDQQILKIAYQFLRQIEASSDIELPDLMAQFQEFHLPDDASSFDTYLESLTKTLIPHSIHTSSPRFIGHMTSALPHFMRPLAKLMTALNQNLVKTETAKAFTPYERQALGILHRSLYQFPDEFYDYHLQNSHSTLGMVVSGGTSANFTAIWCARNSSLGPKGDFKGIEKEGLAAALEFYGYQGQVIIGSSLMHYSFEKAADLLGIGSQGLIKIPASRHNRIDLDCLRETVAECRAQKQHIIAIVGIAGTTDSGGIDPIEEMAAIAQAAGVHFHVDAAWGGPLIFSQQHRHKLAGIEQADSVTIDAHKQLYAPMGIGMVMFQNPQLAKAIEKHACYTVREGSADLGQRSLEGSRPAMSLFLHAGLHAIGLKGYEFLIDEGIRKTQYMAEQVRLSPEFELLAEPEINLLIYRYIPEQLREFVAKGELTETQNQAIDLVNEQLQKAQRHAGKTFIARTITQTTRYGPMAIVALRAALANPLTTEADIDAVLDDQIALATQLNLGGSQF</sequence>
<gene>
    <name evidence="8" type="ORF">Oscil6304_3230</name>
</gene>
<dbReference type="Proteomes" id="UP000010367">
    <property type="component" value="Chromosome"/>
</dbReference>
<protein>
    <submittedName>
        <fullName evidence="8">Putative pyridoxal-dependent aspartate 1-decarboxylase</fullName>
    </submittedName>
</protein>
<dbReference type="InterPro" id="IPR015424">
    <property type="entry name" value="PyrdxlP-dep_Trfase"/>
</dbReference>
<dbReference type="InParanoid" id="K9TK94"/>
<comment type="cofactor">
    <cofactor evidence="1 6 7">
        <name>pyridoxal 5'-phosphate</name>
        <dbReference type="ChEBI" id="CHEBI:597326"/>
    </cofactor>
</comment>
<dbReference type="PATRIC" id="fig|56110.3.peg.3857"/>
<dbReference type="NCBIfam" id="TIGR03799">
    <property type="entry name" value="NOD_PanD_pyr"/>
    <property type="match status" value="1"/>
</dbReference>
<dbReference type="PANTHER" id="PTHR45677">
    <property type="entry name" value="GLUTAMATE DECARBOXYLASE-RELATED"/>
    <property type="match status" value="1"/>
</dbReference>
<dbReference type="InterPro" id="IPR022517">
    <property type="entry name" value="Asp_decarboxylase_pyridox"/>
</dbReference>
<dbReference type="InterPro" id="IPR015422">
    <property type="entry name" value="PyrdxlP-dep_Trfase_small"/>
</dbReference>
<dbReference type="InterPro" id="IPR002129">
    <property type="entry name" value="PyrdxlP-dep_de-COase"/>
</dbReference>
<evidence type="ECO:0000313" key="8">
    <source>
        <dbReference type="EMBL" id="AFY82808.1"/>
    </source>
</evidence>
<comment type="similarity">
    <text evidence="2 7">Belongs to the group II decarboxylase family.</text>
</comment>
<dbReference type="HOGENOM" id="CLU_011856_0_4_3"/>
<dbReference type="eggNOG" id="COG0076">
    <property type="taxonomic scope" value="Bacteria"/>
</dbReference>
<dbReference type="STRING" id="56110.Oscil6304_3230"/>
<evidence type="ECO:0000256" key="6">
    <source>
        <dbReference type="PIRSR" id="PIRSR602129-50"/>
    </source>
</evidence>
<dbReference type="GO" id="GO:0030170">
    <property type="term" value="F:pyridoxal phosphate binding"/>
    <property type="evidence" value="ECO:0007669"/>
    <property type="project" value="InterPro"/>
</dbReference>
<evidence type="ECO:0000256" key="4">
    <source>
        <dbReference type="ARBA" id="ARBA00022898"/>
    </source>
</evidence>
<keyword evidence="3" id="KW-0210">Decarboxylase</keyword>
<evidence type="ECO:0000256" key="5">
    <source>
        <dbReference type="ARBA" id="ARBA00023239"/>
    </source>
</evidence>
<name>K9TK94_9CYAN</name>
<evidence type="ECO:0000256" key="2">
    <source>
        <dbReference type="ARBA" id="ARBA00009533"/>
    </source>
</evidence>
<dbReference type="GO" id="GO:0004058">
    <property type="term" value="F:aromatic-L-amino-acid decarboxylase activity"/>
    <property type="evidence" value="ECO:0007669"/>
    <property type="project" value="UniProtKB-ARBA"/>
</dbReference>
<dbReference type="EMBL" id="CP003607">
    <property type="protein sequence ID" value="AFY82808.1"/>
    <property type="molecule type" value="Genomic_DNA"/>
</dbReference>
<keyword evidence="9" id="KW-1185">Reference proteome</keyword>
<evidence type="ECO:0000256" key="3">
    <source>
        <dbReference type="ARBA" id="ARBA00022793"/>
    </source>
</evidence>
<dbReference type="GO" id="GO:0005737">
    <property type="term" value="C:cytoplasm"/>
    <property type="evidence" value="ECO:0007669"/>
    <property type="project" value="TreeGrafter"/>
</dbReference>
<feature type="modified residue" description="N6-(pyridoxal phosphate)lysine" evidence="6">
    <location>
        <position position="345"/>
    </location>
</feature>
<organism evidence="8 9">
    <name type="scientific">Oscillatoria acuminata PCC 6304</name>
    <dbReference type="NCBI Taxonomy" id="56110"/>
    <lineage>
        <taxon>Bacteria</taxon>
        <taxon>Bacillati</taxon>
        <taxon>Cyanobacteriota</taxon>
        <taxon>Cyanophyceae</taxon>
        <taxon>Oscillatoriophycideae</taxon>
        <taxon>Oscillatoriales</taxon>
        <taxon>Oscillatoriaceae</taxon>
        <taxon>Oscillatoria</taxon>
    </lineage>
</organism>
<dbReference type="OrthoDB" id="9803665at2"/>
<keyword evidence="4 6" id="KW-0663">Pyridoxal phosphate</keyword>
<dbReference type="RefSeq" id="WP_015149441.1">
    <property type="nucleotide sequence ID" value="NC_019693.1"/>
</dbReference>
<dbReference type="GO" id="GO:0019752">
    <property type="term" value="P:carboxylic acid metabolic process"/>
    <property type="evidence" value="ECO:0007669"/>
    <property type="project" value="InterPro"/>
</dbReference>
<keyword evidence="5 7" id="KW-0456">Lyase</keyword>
<dbReference type="AlphaFoldDB" id="K9TK94"/>
<dbReference type="KEGG" id="oac:Oscil6304_3230"/>
<dbReference type="Pfam" id="PF00282">
    <property type="entry name" value="Pyridoxal_deC"/>
    <property type="match status" value="1"/>
</dbReference>
<evidence type="ECO:0000313" key="9">
    <source>
        <dbReference type="Proteomes" id="UP000010367"/>
    </source>
</evidence>
<evidence type="ECO:0000256" key="1">
    <source>
        <dbReference type="ARBA" id="ARBA00001933"/>
    </source>
</evidence>
<evidence type="ECO:0000256" key="7">
    <source>
        <dbReference type="RuleBase" id="RU000382"/>
    </source>
</evidence>
<dbReference type="Gene3D" id="3.40.640.10">
    <property type="entry name" value="Type I PLP-dependent aspartate aminotransferase-like (Major domain)"/>
    <property type="match status" value="1"/>
</dbReference>
<dbReference type="SUPFAM" id="SSF53383">
    <property type="entry name" value="PLP-dependent transferases"/>
    <property type="match status" value="1"/>
</dbReference>
<dbReference type="Gene3D" id="3.90.1150.10">
    <property type="entry name" value="Aspartate Aminotransferase, domain 1"/>
    <property type="match status" value="1"/>
</dbReference>
<accession>K9TK94</accession>